<evidence type="ECO:0000259" key="2">
    <source>
        <dbReference type="PROSITE" id="PS50102"/>
    </source>
</evidence>
<dbReference type="PROSITE" id="PS50102">
    <property type="entry name" value="RRM"/>
    <property type="match status" value="1"/>
</dbReference>
<dbReference type="Proteomes" id="UP000694393">
    <property type="component" value="Unplaced"/>
</dbReference>
<dbReference type="AlphaFoldDB" id="A0A8C8SQD5"/>
<reference evidence="3" key="2">
    <citation type="submission" date="2025-09" db="UniProtKB">
        <authorList>
            <consortium name="Ensembl"/>
        </authorList>
    </citation>
    <scope>IDENTIFICATION</scope>
</reference>
<protein>
    <recommendedName>
        <fullName evidence="2">RRM domain-containing protein</fullName>
    </recommendedName>
</protein>
<feature type="domain" description="RRM" evidence="2">
    <location>
        <begin position="123"/>
        <end position="197"/>
    </location>
</feature>
<sequence>LFLVILETNELSSSLLSVFEELKARYESMREKLVMGIPLDSIPPLSVESKLLSVFSSYIPSKYAHFNCLTDCTKSQEINEDWFDAKENFTVTDFSATLQRNEKEQENLERIAKNTRSEPNKHYFVHVGGLSPLVSEVDLRYHFQKYQVLEVSICEFSSTYRYASLSFKNASKAKLAMEEMNGKEIKGKTVNVRLVKTAGENTLPASQKVSKPLHCENQATVNLEKNTEVRTTRSDFDSLKVPSTTSASLKVLDQQNPLQIKSVQFYPNPSATFIPPNTLNLSSFTKLMKKLKELHPKATSDDIVDALLKVRINNKGFLSGLSINAIVEMASFVLSKSAPKCEKK</sequence>
<dbReference type="SUPFAM" id="SSF54928">
    <property type="entry name" value="RNA-binding domain, RBD"/>
    <property type="match status" value="1"/>
</dbReference>
<evidence type="ECO:0000256" key="1">
    <source>
        <dbReference type="PROSITE-ProRule" id="PRU00176"/>
    </source>
</evidence>
<keyword evidence="4" id="KW-1185">Reference proteome</keyword>
<dbReference type="Ensembl" id="ENSPCET00000024325.1">
    <property type="protein sequence ID" value="ENSPCEP00000023536.1"/>
    <property type="gene ID" value="ENSPCEG00000017847.1"/>
</dbReference>
<dbReference type="InterPro" id="IPR035979">
    <property type="entry name" value="RBD_domain_sf"/>
</dbReference>
<dbReference type="PANTHER" id="PTHR17550">
    <property type="entry name" value="E3 UBIQUITIN-PROTEIN LIGASE TTC3"/>
    <property type="match status" value="1"/>
</dbReference>
<dbReference type="SMART" id="SM00360">
    <property type="entry name" value="RRM"/>
    <property type="match status" value="1"/>
</dbReference>
<dbReference type="Pfam" id="PF24905">
    <property type="entry name" value="TTC3_9th"/>
    <property type="match status" value="1"/>
</dbReference>
<dbReference type="InterPro" id="IPR000504">
    <property type="entry name" value="RRM_dom"/>
</dbReference>
<keyword evidence="1" id="KW-0694">RNA-binding</keyword>
<dbReference type="Pfam" id="PF00076">
    <property type="entry name" value="RRM_1"/>
    <property type="match status" value="1"/>
</dbReference>
<reference evidence="3" key="1">
    <citation type="submission" date="2025-08" db="UniProtKB">
        <authorList>
            <consortium name="Ensembl"/>
        </authorList>
    </citation>
    <scope>IDENTIFICATION</scope>
</reference>
<name>A0A8C8SQD5_9SAUR</name>
<dbReference type="PANTHER" id="PTHR17550:SF7">
    <property type="entry name" value="RNA-BINDING PROTEIN 44"/>
    <property type="match status" value="1"/>
</dbReference>
<organism evidence="3 4">
    <name type="scientific">Pelusios castaneus</name>
    <name type="common">West African mud turtle</name>
    <dbReference type="NCBI Taxonomy" id="367368"/>
    <lineage>
        <taxon>Eukaryota</taxon>
        <taxon>Metazoa</taxon>
        <taxon>Chordata</taxon>
        <taxon>Craniata</taxon>
        <taxon>Vertebrata</taxon>
        <taxon>Euteleostomi</taxon>
        <taxon>Archelosauria</taxon>
        <taxon>Testudinata</taxon>
        <taxon>Testudines</taxon>
        <taxon>Pleurodira</taxon>
        <taxon>Pelomedusidae</taxon>
        <taxon>Pelusios</taxon>
    </lineage>
</organism>
<dbReference type="InterPro" id="IPR056870">
    <property type="entry name" value="TTC3/DZIP3/RBM44-like_helical"/>
</dbReference>
<dbReference type="InterPro" id="IPR012677">
    <property type="entry name" value="Nucleotide-bd_a/b_plait_sf"/>
</dbReference>
<dbReference type="GO" id="GO:0003723">
    <property type="term" value="F:RNA binding"/>
    <property type="evidence" value="ECO:0007669"/>
    <property type="project" value="UniProtKB-UniRule"/>
</dbReference>
<proteinExistence type="predicted"/>
<evidence type="ECO:0000313" key="4">
    <source>
        <dbReference type="Proteomes" id="UP000694393"/>
    </source>
</evidence>
<accession>A0A8C8SQD5</accession>
<evidence type="ECO:0000313" key="3">
    <source>
        <dbReference type="Ensembl" id="ENSPCEP00000023536.1"/>
    </source>
</evidence>
<dbReference type="Gene3D" id="3.30.70.330">
    <property type="match status" value="1"/>
</dbReference>